<reference evidence="1 2" key="1">
    <citation type="submission" date="2023-07" db="EMBL/GenBank/DDBJ databases">
        <title>Genomic Encyclopedia of Type Strains, Phase IV (KMG-IV): sequencing the most valuable type-strain genomes for metagenomic binning, comparative biology and taxonomic classification.</title>
        <authorList>
            <person name="Goeker M."/>
        </authorList>
    </citation>
    <scope>NUCLEOTIDE SEQUENCE [LARGE SCALE GENOMIC DNA]</scope>
    <source>
        <strain evidence="1 2">DSM 1400</strain>
    </source>
</reference>
<proteinExistence type="predicted"/>
<dbReference type="EMBL" id="JAUSWN010000034">
    <property type="protein sequence ID" value="MDQ0480912.1"/>
    <property type="molecule type" value="Genomic_DNA"/>
</dbReference>
<gene>
    <name evidence="1" type="ORF">QOZ93_002662</name>
</gene>
<dbReference type="Proteomes" id="UP001224418">
    <property type="component" value="Unassembled WGS sequence"/>
</dbReference>
<organism evidence="1 2">
    <name type="scientific">Hathewaya limosa</name>
    <name type="common">Clostridium limosum</name>
    <dbReference type="NCBI Taxonomy" id="1536"/>
    <lineage>
        <taxon>Bacteria</taxon>
        <taxon>Bacillati</taxon>
        <taxon>Bacillota</taxon>
        <taxon>Clostridia</taxon>
        <taxon>Eubacteriales</taxon>
        <taxon>Clostridiaceae</taxon>
        <taxon>Hathewaya</taxon>
    </lineage>
</organism>
<comment type="caution">
    <text evidence="1">The sequence shown here is derived from an EMBL/GenBank/DDBJ whole genome shotgun (WGS) entry which is preliminary data.</text>
</comment>
<evidence type="ECO:0000313" key="1">
    <source>
        <dbReference type="EMBL" id="MDQ0480912.1"/>
    </source>
</evidence>
<dbReference type="RefSeq" id="WP_307357217.1">
    <property type="nucleotide sequence ID" value="NZ_BAAACJ010000052.1"/>
</dbReference>
<name>A0ABU0JYC8_HATLI</name>
<sequence length="78" mass="8851">MSQYSLDISGKIDLSDYSIIDDYMKVVGNNDKIRISIDNQQNKESGVICSMLENADFHIQSKGGENNGKYYIQAIKER</sequence>
<keyword evidence="2" id="KW-1185">Reference proteome</keyword>
<accession>A0ABU0JYC8</accession>
<protein>
    <submittedName>
        <fullName evidence="1">Uncharacterized protein</fullName>
    </submittedName>
</protein>
<evidence type="ECO:0000313" key="2">
    <source>
        <dbReference type="Proteomes" id="UP001224418"/>
    </source>
</evidence>